<feature type="signal peptide" evidence="1">
    <location>
        <begin position="1"/>
        <end position="24"/>
    </location>
</feature>
<dbReference type="RefSeq" id="WP_126694738.1">
    <property type="nucleotide sequence ID" value="NZ_RXOF01000012.1"/>
</dbReference>
<accession>A0A431TZB4</accession>
<dbReference type="OrthoDB" id="884484at2"/>
<sequence length="132" mass="14486">MTRLLLLLLSFHLFAVSLLPGADAHELAEVKQAWQHRAAHHADSSLWGFVYAHFVVIGEHEHPGEHAADHQGLPLHHHCHDVSCGPMYPLPAPLHLHPQPLVAYAEAGKLPPHAVPAARAGISRPCWQPPRA</sequence>
<gene>
    <name evidence="2" type="ORF">EJV47_18860</name>
</gene>
<keyword evidence="1" id="KW-0732">Signal</keyword>
<proteinExistence type="predicted"/>
<feature type="chain" id="PRO_5019326542" evidence="1">
    <location>
        <begin position="25"/>
        <end position="132"/>
    </location>
</feature>
<comment type="caution">
    <text evidence="2">The sequence shown here is derived from an EMBL/GenBank/DDBJ whole genome shotgun (WGS) entry which is preliminary data.</text>
</comment>
<name>A0A431TZB4_9BACT</name>
<reference evidence="2 3" key="1">
    <citation type="submission" date="2018-12" db="EMBL/GenBank/DDBJ databases">
        <title>Hymenobacter gummosus sp. nov., isolated from a spring.</title>
        <authorList>
            <person name="Nie L."/>
        </authorList>
    </citation>
    <scope>NUCLEOTIDE SEQUENCE [LARGE SCALE GENOMIC DNA]</scope>
    <source>
        <strain evidence="2 3">KCTC 52166</strain>
    </source>
</reference>
<organism evidence="2 3">
    <name type="scientific">Hymenobacter gummosus</name>
    <dbReference type="NCBI Taxonomy" id="1776032"/>
    <lineage>
        <taxon>Bacteria</taxon>
        <taxon>Pseudomonadati</taxon>
        <taxon>Bacteroidota</taxon>
        <taxon>Cytophagia</taxon>
        <taxon>Cytophagales</taxon>
        <taxon>Hymenobacteraceae</taxon>
        <taxon>Hymenobacter</taxon>
    </lineage>
</organism>
<dbReference type="Proteomes" id="UP000282184">
    <property type="component" value="Unassembled WGS sequence"/>
</dbReference>
<evidence type="ECO:0000256" key="1">
    <source>
        <dbReference type="SAM" id="SignalP"/>
    </source>
</evidence>
<dbReference type="AlphaFoldDB" id="A0A431TZB4"/>
<keyword evidence="3" id="KW-1185">Reference proteome</keyword>
<dbReference type="EMBL" id="RXOF01000012">
    <property type="protein sequence ID" value="RTQ47486.1"/>
    <property type="molecule type" value="Genomic_DNA"/>
</dbReference>
<protein>
    <submittedName>
        <fullName evidence="2">Uncharacterized protein</fullName>
    </submittedName>
</protein>
<evidence type="ECO:0000313" key="2">
    <source>
        <dbReference type="EMBL" id="RTQ47486.1"/>
    </source>
</evidence>
<evidence type="ECO:0000313" key="3">
    <source>
        <dbReference type="Proteomes" id="UP000282184"/>
    </source>
</evidence>